<sequence>MKPLVLELECAILRVALVRDRDRDIRCVCAHDVELKYPDNISQGHNVVIGQNVSIGAKSTIRLGDLVRISRDVIIETAGLDFRGVGPSYLHIFRPMMANT</sequence>
<keyword evidence="1" id="KW-0614">Plasmid</keyword>
<dbReference type="KEGG" id="spse:SULPSESMR1_04935"/>
<dbReference type="Proteomes" id="UP000199754">
    <property type="component" value="Plasmid pSMR1-1"/>
</dbReference>
<dbReference type="Gene3D" id="2.160.10.10">
    <property type="entry name" value="Hexapeptide repeat proteins"/>
    <property type="match status" value="1"/>
</dbReference>
<keyword evidence="2" id="KW-1185">Reference proteome</keyword>
<accession>A0A221K6Y3</accession>
<evidence type="ECO:0000313" key="1">
    <source>
        <dbReference type="EMBL" id="ASM74630.1"/>
    </source>
</evidence>
<dbReference type="EMBL" id="CP022416">
    <property type="protein sequence ID" value="ASM74630.1"/>
    <property type="molecule type" value="Genomic_DNA"/>
</dbReference>
<dbReference type="SUPFAM" id="SSF51161">
    <property type="entry name" value="Trimeric LpxA-like enzymes"/>
    <property type="match status" value="1"/>
</dbReference>
<geneLocation type="plasmid" evidence="1 2">
    <name>pSMR1-1</name>
</geneLocation>
<proteinExistence type="predicted"/>
<dbReference type="AlphaFoldDB" id="A0A221K6Y3"/>
<protein>
    <submittedName>
        <fullName evidence="1">Uncharacterized protein</fullName>
    </submittedName>
</protein>
<dbReference type="InterPro" id="IPR011004">
    <property type="entry name" value="Trimer_LpxA-like_sf"/>
</dbReference>
<name>A0A221K6Y3_9RHOB</name>
<evidence type="ECO:0000313" key="2">
    <source>
        <dbReference type="Proteomes" id="UP000199754"/>
    </source>
</evidence>
<reference evidence="1 2" key="1">
    <citation type="submission" date="2017-07" db="EMBL/GenBank/DDBJ databases">
        <title>Genome Sequence of Sulfitobacter pseudonitzschiae Strain SMR1 Isolated from a culture of the Diatom Skeletonema marinoi.</title>
        <authorList>
            <person name="Topel M."/>
            <person name="Pinder M.I.M."/>
            <person name="Johansson O.N."/>
            <person name="Kourtchenko O."/>
            <person name="Godhe A."/>
            <person name="Clarke A.K."/>
        </authorList>
    </citation>
    <scope>NUCLEOTIDE SEQUENCE [LARGE SCALE GENOMIC DNA]</scope>
    <source>
        <strain evidence="1 2">SMR1</strain>
        <plasmid evidence="1 2">pSMR1-1</plasmid>
    </source>
</reference>
<organism evidence="1 2">
    <name type="scientific">Pseudosulfitobacter pseudonitzschiae</name>
    <dbReference type="NCBI Taxonomy" id="1402135"/>
    <lineage>
        <taxon>Bacteria</taxon>
        <taxon>Pseudomonadati</taxon>
        <taxon>Pseudomonadota</taxon>
        <taxon>Alphaproteobacteria</taxon>
        <taxon>Rhodobacterales</taxon>
        <taxon>Roseobacteraceae</taxon>
        <taxon>Pseudosulfitobacter</taxon>
    </lineage>
</organism>
<gene>
    <name evidence="1" type="ORF">SULPSESMR1_04935</name>
</gene>